<feature type="domain" description="3-keto-alpha-glucoside-1,2-lyase/3-keto-2-hydroxy-glucal hydratase" evidence="2">
    <location>
        <begin position="225"/>
        <end position="387"/>
    </location>
</feature>
<evidence type="ECO:0000313" key="3">
    <source>
        <dbReference type="EMBL" id="OAQ65267.2"/>
    </source>
</evidence>
<dbReference type="CDD" id="cd14688">
    <property type="entry name" value="bZIP_YAP"/>
    <property type="match status" value="1"/>
</dbReference>
<proteinExistence type="predicted"/>
<dbReference type="AlphaFoldDB" id="A0A179FIR8"/>
<dbReference type="RefSeq" id="XP_022284322.1">
    <property type="nucleotide sequence ID" value="XM_022428508.1"/>
</dbReference>
<organism evidence="3 4">
    <name type="scientific">Pochonia chlamydosporia 170</name>
    <dbReference type="NCBI Taxonomy" id="1380566"/>
    <lineage>
        <taxon>Eukaryota</taxon>
        <taxon>Fungi</taxon>
        <taxon>Dikarya</taxon>
        <taxon>Ascomycota</taxon>
        <taxon>Pezizomycotina</taxon>
        <taxon>Sordariomycetes</taxon>
        <taxon>Hypocreomycetidae</taxon>
        <taxon>Hypocreales</taxon>
        <taxon>Clavicipitaceae</taxon>
        <taxon>Pochonia</taxon>
    </lineage>
</organism>
<dbReference type="PANTHER" id="PTHR37012">
    <property type="entry name" value="B-ZIP TRANSCRIPTION FACTOR (EUROFUNG)-RELATED"/>
    <property type="match status" value="1"/>
</dbReference>
<dbReference type="Gene3D" id="2.60.120.560">
    <property type="entry name" value="Exo-inulinase, domain 1"/>
    <property type="match status" value="2"/>
</dbReference>
<evidence type="ECO:0000313" key="4">
    <source>
        <dbReference type="Proteomes" id="UP000078397"/>
    </source>
</evidence>
<reference evidence="3 4" key="1">
    <citation type="journal article" date="2016" name="PLoS Pathog.">
        <title>Biosynthesis of antibiotic leucinostatins in bio-control fungus Purpureocillium lilacinum and their inhibition on phytophthora revealed by genome mining.</title>
        <authorList>
            <person name="Wang G."/>
            <person name="Liu Z."/>
            <person name="Lin R."/>
            <person name="Li E."/>
            <person name="Mao Z."/>
            <person name="Ling J."/>
            <person name="Yang Y."/>
            <person name="Yin W.B."/>
            <person name="Xie B."/>
        </authorList>
    </citation>
    <scope>NUCLEOTIDE SEQUENCE [LARGE SCALE GENOMIC DNA]</scope>
    <source>
        <strain evidence="3">170</strain>
    </source>
</reference>
<dbReference type="InterPro" id="IPR010496">
    <property type="entry name" value="AL/BT2_dom"/>
</dbReference>
<accession>A0A179FIR8</accession>
<dbReference type="OrthoDB" id="5985073at2759"/>
<dbReference type="KEGG" id="pchm:VFPPC_06400"/>
<sequence length="523" mass="57252">MSPAQLARKRAQDREAQRMARARTKERIESLEQEVKELRQKALSHNNGDANTIQRLLQRNKLLEDELACWRDYVLPVSGATSPFQASAAPTQLAGDTASMVYPFNCQPEPDLWAQNNSLMTGGGVMAWQANSPVPNERSSHCSNAHADLAPPFNDGADKSFNASGTRALAILPHITSRLAARILPSRNGITVSDLTSWNPKAGSDCSRIYGQTWACVDPIRSFNFDDGSSQQWKTASGSFDASSKSLAARSFSNKTYYDVVFNDAAFEAQLKLPSGRGGNAGLMFRASDIGSGGDAYQGYFAVISASGDLILGRVNNDWREIGRAKVRDVAADRPFAIKVVAKGDYLSVYVNDMDRPALSVRDGTYKSGRFGVRTHETEAVFDNFAVSTVVFDDFERNLVNWKIYDGGFDARTKEMVAANVQSGQIAYQAEFEDVVVEADVAINNNGNGGFIIRASNIGNGPDAYRGNIKYHLRVKAQGDYIQVWVDENLVIQHRDGSYSKGMTGVKVFSTGAVVDNFTIQKL</sequence>
<name>A0A179FIR8_METCM</name>
<comment type="caution">
    <text evidence="3">The sequence shown here is derived from an EMBL/GenBank/DDBJ whole genome shotgun (WGS) entry which is preliminary data.</text>
</comment>
<dbReference type="InterPro" id="IPR046347">
    <property type="entry name" value="bZIP_sf"/>
</dbReference>
<dbReference type="PANTHER" id="PTHR37012:SF2">
    <property type="entry name" value="BZIP DOMAIN-CONTAINING PROTEIN-RELATED"/>
    <property type="match status" value="1"/>
</dbReference>
<dbReference type="GO" id="GO:0016787">
    <property type="term" value="F:hydrolase activity"/>
    <property type="evidence" value="ECO:0007669"/>
    <property type="project" value="InterPro"/>
</dbReference>
<dbReference type="Gene3D" id="1.20.5.170">
    <property type="match status" value="1"/>
</dbReference>
<feature type="region of interest" description="Disordered" evidence="1">
    <location>
        <begin position="1"/>
        <end position="23"/>
    </location>
</feature>
<gene>
    <name evidence="3" type="ORF">VFPPC_06400</name>
</gene>
<feature type="compositionally biased region" description="Basic and acidic residues" evidence="1">
    <location>
        <begin position="10"/>
        <end position="23"/>
    </location>
</feature>
<evidence type="ECO:0000256" key="1">
    <source>
        <dbReference type="SAM" id="MobiDB-lite"/>
    </source>
</evidence>
<dbReference type="GO" id="GO:0003700">
    <property type="term" value="F:DNA-binding transcription factor activity"/>
    <property type="evidence" value="ECO:0007669"/>
    <property type="project" value="InterPro"/>
</dbReference>
<keyword evidence="4" id="KW-1185">Reference proteome</keyword>
<dbReference type="Pfam" id="PF06439">
    <property type="entry name" value="3keto-disac_hyd"/>
    <property type="match status" value="1"/>
</dbReference>
<dbReference type="EMBL" id="LSBJ02000005">
    <property type="protein sequence ID" value="OAQ65267.2"/>
    <property type="molecule type" value="Genomic_DNA"/>
</dbReference>
<dbReference type="GeneID" id="28849431"/>
<dbReference type="SUPFAM" id="SSF57959">
    <property type="entry name" value="Leucine zipper domain"/>
    <property type="match status" value="1"/>
</dbReference>
<evidence type="ECO:0000259" key="2">
    <source>
        <dbReference type="Pfam" id="PF06439"/>
    </source>
</evidence>
<protein>
    <submittedName>
        <fullName evidence="3">BZIP transcription factor domain-containing protein</fullName>
    </submittedName>
</protein>
<dbReference type="Proteomes" id="UP000078397">
    <property type="component" value="Unassembled WGS sequence"/>
</dbReference>